<accession>A0A167H6P2</accession>
<keyword evidence="1" id="KW-0472">Membrane</keyword>
<dbReference type="OrthoDB" id="3357408at2759"/>
<keyword evidence="3" id="KW-1185">Reference proteome</keyword>
<evidence type="ECO:0000256" key="1">
    <source>
        <dbReference type="SAM" id="Phobius"/>
    </source>
</evidence>
<protein>
    <submittedName>
        <fullName evidence="2">Uncharacterized protein</fullName>
    </submittedName>
</protein>
<evidence type="ECO:0000313" key="3">
    <source>
        <dbReference type="Proteomes" id="UP000076738"/>
    </source>
</evidence>
<keyword evidence="1" id="KW-1133">Transmembrane helix</keyword>
<name>A0A167H6P2_CALVF</name>
<sequence length="297" mass="32649">MALTTANVVVTCNNLVKVIQNIPHPIVTDFLAGGGNSWQYPLESMITAVNMVVADFVLIYRAWIVWNRSWLTITFNILVWLGNIATTIRLLQLLVHSATDPNDVPTLISLNQWSLTNMALAFVQNITATGLIALRLWQVDRNAGTYKTTSFTPIIRIVVESGLMYTSLLLTNVLVYGTSAGPGNLLVSALIDPMIVMHFLILFAGGIRGLNSSQGVAFSLIIVRVGLGLSPSNDTVARSRRITTVHNQNHHEEDTVRGMSPTDTPSLDSMRHYDVEMNNLKLGSEGPVASMECREYP</sequence>
<organism evidence="2 3">
    <name type="scientific">Calocera viscosa (strain TUFC12733)</name>
    <dbReference type="NCBI Taxonomy" id="1330018"/>
    <lineage>
        <taxon>Eukaryota</taxon>
        <taxon>Fungi</taxon>
        <taxon>Dikarya</taxon>
        <taxon>Basidiomycota</taxon>
        <taxon>Agaricomycotina</taxon>
        <taxon>Dacrymycetes</taxon>
        <taxon>Dacrymycetales</taxon>
        <taxon>Dacrymycetaceae</taxon>
        <taxon>Calocera</taxon>
    </lineage>
</organism>
<keyword evidence="1" id="KW-0812">Transmembrane</keyword>
<feature type="transmembrane region" description="Helical" evidence="1">
    <location>
        <begin position="45"/>
        <end position="63"/>
    </location>
</feature>
<feature type="transmembrane region" description="Helical" evidence="1">
    <location>
        <begin position="185"/>
        <end position="204"/>
    </location>
</feature>
<proteinExistence type="predicted"/>
<feature type="transmembrane region" description="Helical" evidence="1">
    <location>
        <begin position="75"/>
        <end position="95"/>
    </location>
</feature>
<dbReference type="STRING" id="1330018.A0A167H6P2"/>
<feature type="transmembrane region" description="Helical" evidence="1">
    <location>
        <begin position="157"/>
        <end position="179"/>
    </location>
</feature>
<dbReference type="EMBL" id="KV417325">
    <property type="protein sequence ID" value="KZO91295.1"/>
    <property type="molecule type" value="Genomic_DNA"/>
</dbReference>
<reference evidence="2 3" key="1">
    <citation type="journal article" date="2016" name="Mol. Biol. Evol.">
        <title>Comparative Genomics of Early-Diverging Mushroom-Forming Fungi Provides Insights into the Origins of Lignocellulose Decay Capabilities.</title>
        <authorList>
            <person name="Nagy L.G."/>
            <person name="Riley R."/>
            <person name="Tritt A."/>
            <person name="Adam C."/>
            <person name="Daum C."/>
            <person name="Floudas D."/>
            <person name="Sun H."/>
            <person name="Yadav J.S."/>
            <person name="Pangilinan J."/>
            <person name="Larsson K.H."/>
            <person name="Matsuura K."/>
            <person name="Barry K."/>
            <person name="Labutti K."/>
            <person name="Kuo R."/>
            <person name="Ohm R.A."/>
            <person name="Bhattacharya S.S."/>
            <person name="Shirouzu T."/>
            <person name="Yoshinaga Y."/>
            <person name="Martin F.M."/>
            <person name="Grigoriev I.V."/>
            <person name="Hibbett D.S."/>
        </authorList>
    </citation>
    <scope>NUCLEOTIDE SEQUENCE [LARGE SCALE GENOMIC DNA]</scope>
    <source>
        <strain evidence="2 3">TUFC12733</strain>
    </source>
</reference>
<dbReference type="AlphaFoldDB" id="A0A167H6P2"/>
<gene>
    <name evidence="2" type="ORF">CALVIDRAFT_568331</name>
</gene>
<dbReference type="Proteomes" id="UP000076738">
    <property type="component" value="Unassembled WGS sequence"/>
</dbReference>
<feature type="transmembrane region" description="Helical" evidence="1">
    <location>
        <begin position="115"/>
        <end position="137"/>
    </location>
</feature>
<evidence type="ECO:0000313" key="2">
    <source>
        <dbReference type="EMBL" id="KZO91295.1"/>
    </source>
</evidence>